<organism evidence="2 3">
    <name type="scientific">Neurospora tetraspora</name>
    <dbReference type="NCBI Taxonomy" id="94610"/>
    <lineage>
        <taxon>Eukaryota</taxon>
        <taxon>Fungi</taxon>
        <taxon>Dikarya</taxon>
        <taxon>Ascomycota</taxon>
        <taxon>Pezizomycotina</taxon>
        <taxon>Sordariomycetes</taxon>
        <taxon>Sordariomycetidae</taxon>
        <taxon>Sordariales</taxon>
        <taxon>Sordariaceae</taxon>
        <taxon>Neurospora</taxon>
    </lineage>
</organism>
<gene>
    <name evidence="2" type="ORF">B0H65DRAFT_323137</name>
</gene>
<dbReference type="Proteomes" id="UP001278500">
    <property type="component" value="Unassembled WGS sequence"/>
</dbReference>
<evidence type="ECO:0000313" key="3">
    <source>
        <dbReference type="Proteomes" id="UP001278500"/>
    </source>
</evidence>
<reference evidence="2" key="2">
    <citation type="submission" date="2023-06" db="EMBL/GenBank/DDBJ databases">
        <authorList>
            <consortium name="Lawrence Berkeley National Laboratory"/>
            <person name="Haridas S."/>
            <person name="Hensen N."/>
            <person name="Bonometti L."/>
            <person name="Westerberg I."/>
            <person name="Brannstrom I.O."/>
            <person name="Guillou S."/>
            <person name="Cros-Aarteil S."/>
            <person name="Calhoun S."/>
            <person name="Kuo A."/>
            <person name="Mondo S."/>
            <person name="Pangilinan J."/>
            <person name="Riley R."/>
            <person name="Labutti K."/>
            <person name="Andreopoulos B."/>
            <person name="Lipzen A."/>
            <person name="Chen C."/>
            <person name="Yanf M."/>
            <person name="Daum C."/>
            <person name="Ng V."/>
            <person name="Clum A."/>
            <person name="Steindorff A."/>
            <person name="Ohm R."/>
            <person name="Martin F."/>
            <person name="Silar P."/>
            <person name="Natvig D."/>
            <person name="Lalanne C."/>
            <person name="Gautier V."/>
            <person name="Ament-Velasquez S.L."/>
            <person name="Kruys A."/>
            <person name="Hutchinson M.I."/>
            <person name="Powell A.J."/>
            <person name="Barry K."/>
            <person name="Miller A.N."/>
            <person name="Grigoriev I.V."/>
            <person name="Debuchy R."/>
            <person name="Gladieux P."/>
            <person name="Thoren M.H."/>
            <person name="Johannesson H."/>
        </authorList>
    </citation>
    <scope>NUCLEOTIDE SEQUENCE</scope>
    <source>
        <strain evidence="2">CBS 560.94</strain>
    </source>
</reference>
<dbReference type="RefSeq" id="XP_062677883.1">
    <property type="nucleotide sequence ID" value="XM_062823434.1"/>
</dbReference>
<evidence type="ECO:0008006" key="4">
    <source>
        <dbReference type="Google" id="ProtNLM"/>
    </source>
</evidence>
<reference evidence="2" key="1">
    <citation type="journal article" date="2023" name="Mol. Phylogenet. Evol.">
        <title>Genome-scale phylogeny and comparative genomics of the fungal order Sordariales.</title>
        <authorList>
            <person name="Hensen N."/>
            <person name="Bonometti L."/>
            <person name="Westerberg I."/>
            <person name="Brannstrom I.O."/>
            <person name="Guillou S."/>
            <person name="Cros-Aarteil S."/>
            <person name="Calhoun S."/>
            <person name="Haridas S."/>
            <person name="Kuo A."/>
            <person name="Mondo S."/>
            <person name="Pangilinan J."/>
            <person name="Riley R."/>
            <person name="LaButti K."/>
            <person name="Andreopoulos B."/>
            <person name="Lipzen A."/>
            <person name="Chen C."/>
            <person name="Yan M."/>
            <person name="Daum C."/>
            <person name="Ng V."/>
            <person name="Clum A."/>
            <person name="Steindorff A."/>
            <person name="Ohm R.A."/>
            <person name="Martin F."/>
            <person name="Silar P."/>
            <person name="Natvig D.O."/>
            <person name="Lalanne C."/>
            <person name="Gautier V."/>
            <person name="Ament-Velasquez S.L."/>
            <person name="Kruys A."/>
            <person name="Hutchinson M.I."/>
            <person name="Powell A.J."/>
            <person name="Barry K."/>
            <person name="Miller A.N."/>
            <person name="Grigoriev I.V."/>
            <person name="Debuchy R."/>
            <person name="Gladieux P."/>
            <person name="Hiltunen Thoren M."/>
            <person name="Johannesson H."/>
        </authorList>
    </citation>
    <scope>NUCLEOTIDE SEQUENCE</scope>
    <source>
        <strain evidence="2">CBS 560.94</strain>
    </source>
</reference>
<proteinExistence type="predicted"/>
<keyword evidence="3" id="KW-1185">Reference proteome</keyword>
<sequence length="91" mass="10645">MFLACSNLTFITLSTRLLSKPQCLPVEPCRGRDCVAVSRFPSWIRVKLQKQVYEMHQHEKQRLVLRWQLSCDPWLLCDFGRLVNPLPIVCS</sequence>
<dbReference type="AlphaFoldDB" id="A0AAE0MMZ5"/>
<evidence type="ECO:0000313" key="2">
    <source>
        <dbReference type="EMBL" id="KAK3338432.1"/>
    </source>
</evidence>
<protein>
    <recommendedName>
        <fullName evidence="4">Secreted protein</fullName>
    </recommendedName>
</protein>
<comment type="caution">
    <text evidence="2">The sequence shown here is derived from an EMBL/GenBank/DDBJ whole genome shotgun (WGS) entry which is preliminary data.</text>
</comment>
<dbReference type="GeneID" id="87860588"/>
<dbReference type="EMBL" id="JAUEPP010000008">
    <property type="protein sequence ID" value="KAK3338432.1"/>
    <property type="molecule type" value="Genomic_DNA"/>
</dbReference>
<feature type="signal peptide" evidence="1">
    <location>
        <begin position="1"/>
        <end position="19"/>
    </location>
</feature>
<name>A0AAE0MMZ5_9PEZI</name>
<feature type="chain" id="PRO_5042105030" description="Secreted protein" evidence="1">
    <location>
        <begin position="20"/>
        <end position="91"/>
    </location>
</feature>
<keyword evidence="1" id="KW-0732">Signal</keyword>
<accession>A0AAE0MMZ5</accession>
<evidence type="ECO:0000256" key="1">
    <source>
        <dbReference type="SAM" id="SignalP"/>
    </source>
</evidence>